<evidence type="ECO:0000313" key="1">
    <source>
        <dbReference type="EMBL" id="OQO04586.1"/>
    </source>
</evidence>
<name>A0A1V8SZJ2_9PEZI</name>
<sequence>MRRSGNELETDLSSFEQKYIGTDEIFAVRRSCTQLERFAFSYFAPKYFRKKGFLVLTPSLDALQSIASHNELRTHVQHIWLNPDCFTYDTWERLCQDYRRSSQAKDQRVVQTRAWEDYKDDNARLLHTSDLTTRLVEALAEFPNLRTVGMRRSTDHYAHGCATVQRATDRDARILGPIPEDEAKYLSGPTRLFEALVAAVAQSTVSIERFYTDAIEFDNIPASRLEDQTLSSAFQTLLYLEVNAVKGSLAPSQHYHRSASHYSDGRYPGSVLVQLLSHAPKLRELGLQIFPNNKQSYHVAPTWNRSQSWRVSYPYLAMRTVAETVQLKKLRRLKLEKLTMQSSMLVDLLSPAAATLRSLKLRDIRLIPWRQGPDGSTVLDGVEKPWRTVFVFLATSCPSLSFLLLHRILHDSGVIRFVPGAPGSAITVGDPPGREGIPFAMHDTVTVTASGLDEVQGRVRQLVDAHWYGDYVVCHSLDDKAWHTDTSDEDW</sequence>
<protein>
    <submittedName>
        <fullName evidence="1">Uncharacterized protein</fullName>
    </submittedName>
</protein>
<keyword evidence="2" id="KW-1185">Reference proteome</keyword>
<dbReference type="Proteomes" id="UP000192596">
    <property type="component" value="Unassembled WGS sequence"/>
</dbReference>
<reference evidence="2" key="1">
    <citation type="submission" date="2017-03" db="EMBL/GenBank/DDBJ databases">
        <title>Genomes of endolithic fungi from Antarctica.</title>
        <authorList>
            <person name="Coleine C."/>
            <person name="Masonjones S."/>
            <person name="Stajich J.E."/>
        </authorList>
    </citation>
    <scope>NUCLEOTIDE SEQUENCE [LARGE SCALE GENOMIC DNA]</scope>
    <source>
        <strain evidence="2">CCFEE 5527</strain>
    </source>
</reference>
<organism evidence="1 2">
    <name type="scientific">Cryoendolithus antarcticus</name>
    <dbReference type="NCBI Taxonomy" id="1507870"/>
    <lineage>
        <taxon>Eukaryota</taxon>
        <taxon>Fungi</taxon>
        <taxon>Dikarya</taxon>
        <taxon>Ascomycota</taxon>
        <taxon>Pezizomycotina</taxon>
        <taxon>Dothideomycetes</taxon>
        <taxon>Dothideomycetidae</taxon>
        <taxon>Cladosporiales</taxon>
        <taxon>Cladosporiaceae</taxon>
        <taxon>Cryoendolithus</taxon>
    </lineage>
</organism>
<accession>A0A1V8SZJ2</accession>
<gene>
    <name evidence="1" type="ORF">B0A48_09508</name>
</gene>
<evidence type="ECO:0000313" key="2">
    <source>
        <dbReference type="Proteomes" id="UP000192596"/>
    </source>
</evidence>
<proteinExistence type="predicted"/>
<comment type="caution">
    <text evidence="1">The sequence shown here is derived from an EMBL/GenBank/DDBJ whole genome shotgun (WGS) entry which is preliminary data.</text>
</comment>
<dbReference type="OrthoDB" id="5279008at2759"/>
<dbReference type="AlphaFoldDB" id="A0A1V8SZJ2"/>
<dbReference type="EMBL" id="NAJO01000021">
    <property type="protein sequence ID" value="OQO04586.1"/>
    <property type="molecule type" value="Genomic_DNA"/>
</dbReference>
<dbReference type="InParanoid" id="A0A1V8SZJ2"/>